<gene>
    <name evidence="1" type="ORF">TeGR_g14178</name>
</gene>
<dbReference type="EMBL" id="BRYB01003024">
    <property type="protein sequence ID" value="GMI29262.1"/>
    <property type="molecule type" value="Genomic_DNA"/>
</dbReference>
<accession>A0ABQ6MMR3</accession>
<evidence type="ECO:0008006" key="3">
    <source>
        <dbReference type="Google" id="ProtNLM"/>
    </source>
</evidence>
<proteinExistence type="predicted"/>
<reference evidence="1 2" key="1">
    <citation type="journal article" date="2023" name="Commun. Biol.">
        <title>Genome analysis of Parmales, the sister group of diatoms, reveals the evolutionary specialization of diatoms from phago-mixotrophs to photoautotrophs.</title>
        <authorList>
            <person name="Ban H."/>
            <person name="Sato S."/>
            <person name="Yoshikawa S."/>
            <person name="Yamada K."/>
            <person name="Nakamura Y."/>
            <person name="Ichinomiya M."/>
            <person name="Sato N."/>
            <person name="Blanc-Mathieu R."/>
            <person name="Endo H."/>
            <person name="Kuwata A."/>
            <person name="Ogata H."/>
        </authorList>
    </citation>
    <scope>NUCLEOTIDE SEQUENCE [LARGE SCALE GENOMIC DNA]</scope>
</reference>
<name>A0ABQ6MMR3_9STRA</name>
<protein>
    <recommendedName>
        <fullName evidence="3">Carboxylic ester hydrolase</fullName>
    </recommendedName>
</protein>
<evidence type="ECO:0000313" key="2">
    <source>
        <dbReference type="Proteomes" id="UP001165060"/>
    </source>
</evidence>
<keyword evidence="2" id="KW-1185">Reference proteome</keyword>
<feature type="non-terminal residue" evidence="1">
    <location>
        <position position="1"/>
    </location>
</feature>
<evidence type="ECO:0000313" key="1">
    <source>
        <dbReference type="EMBL" id="GMI29262.1"/>
    </source>
</evidence>
<sequence length="295" mass="31796">PPPPPPPLPRYCSGDAHAGISTRDYNDLKGEPVVQVGAKNVQTTLDWITSQTDFWAQGGLTDLVISGASAGSIGAQVWADPILTQFKTSLPYQRAAVIPDSYAGVFPDGSQGPTMIDFGICDSPVLDNSPELVDICTGGSLTLQDMAGAAMAHNRGVPFAYIQSKMDIVQEVYYDAIALTMEHEISIIDDAEFFGSVNDVFAGYLAAGNDNALTYMVDSPMHTYTLLPIVYHATSNGAFGGGDQMSMLDWVGQFPLQKNETASSVCEGDVKEKGDRPKHYTRYCAEEVENSYTQQ</sequence>
<comment type="caution">
    <text evidence="1">The sequence shown here is derived from an EMBL/GenBank/DDBJ whole genome shotgun (WGS) entry which is preliminary data.</text>
</comment>
<dbReference type="Proteomes" id="UP001165060">
    <property type="component" value="Unassembled WGS sequence"/>
</dbReference>
<organism evidence="1 2">
    <name type="scientific">Tetraparma gracilis</name>
    <dbReference type="NCBI Taxonomy" id="2962635"/>
    <lineage>
        <taxon>Eukaryota</taxon>
        <taxon>Sar</taxon>
        <taxon>Stramenopiles</taxon>
        <taxon>Ochrophyta</taxon>
        <taxon>Bolidophyceae</taxon>
        <taxon>Parmales</taxon>
        <taxon>Triparmaceae</taxon>
        <taxon>Tetraparma</taxon>
    </lineage>
</organism>